<evidence type="ECO:0000313" key="3">
    <source>
        <dbReference type="Proteomes" id="UP000268093"/>
    </source>
</evidence>
<feature type="region of interest" description="Disordered" evidence="1">
    <location>
        <begin position="297"/>
        <end position="316"/>
    </location>
</feature>
<organism evidence="2 3">
    <name type="scientific">Jimgerdemannia flammicorona</name>
    <dbReference type="NCBI Taxonomy" id="994334"/>
    <lineage>
        <taxon>Eukaryota</taxon>
        <taxon>Fungi</taxon>
        <taxon>Fungi incertae sedis</taxon>
        <taxon>Mucoromycota</taxon>
        <taxon>Mucoromycotina</taxon>
        <taxon>Endogonomycetes</taxon>
        <taxon>Endogonales</taxon>
        <taxon>Endogonaceae</taxon>
        <taxon>Jimgerdemannia</taxon>
    </lineage>
</organism>
<keyword evidence="3" id="KW-1185">Reference proteome</keyword>
<evidence type="ECO:0000256" key="1">
    <source>
        <dbReference type="SAM" id="MobiDB-lite"/>
    </source>
</evidence>
<feature type="region of interest" description="Disordered" evidence="1">
    <location>
        <begin position="1"/>
        <end position="29"/>
    </location>
</feature>
<gene>
    <name evidence="2" type="ORF">BC936DRAFT_137263</name>
</gene>
<sequence length="344" mass="38313">MDTLPNHRSRTPSPPGDSHAIDIIPVSTEPPRSARRNIARLSAYIQPTAQPKLDEYRKAINLILTRMRKRKKPPNPLQHLARPPGASENYDNDEAVTLLGQLRDVLVIFNKQGWTLKNWKRCAKGFCLMAILWGPRTCSRTASVPLAESPGSSRSNSPAPSPRTSSPRANSPDRAVDPTLVANPLDIHNTTSSSQTSKSDLAKILDLLSDVIQNDCRFRITQPRPSRPPAALQSVVLDLATLLVKQDPLNPPWLYELGTMMLPAFDCFEQGVIMGRVVAFYVDWIVPQLIASKEEKIGRGREGRRDKGGEGKREKEKLGKGCAMTFRNRTFVSVYSMYSMCSSR</sequence>
<feature type="region of interest" description="Disordered" evidence="1">
    <location>
        <begin position="69"/>
        <end position="88"/>
    </location>
</feature>
<protein>
    <submittedName>
        <fullName evidence="2">Uncharacterized protein</fullName>
    </submittedName>
</protein>
<comment type="caution">
    <text evidence="2">The sequence shown here is derived from an EMBL/GenBank/DDBJ whole genome shotgun (WGS) entry which is preliminary data.</text>
</comment>
<accession>A0A433CXR3</accession>
<feature type="region of interest" description="Disordered" evidence="1">
    <location>
        <begin position="143"/>
        <end position="179"/>
    </location>
</feature>
<evidence type="ECO:0000313" key="2">
    <source>
        <dbReference type="EMBL" id="RUP43382.1"/>
    </source>
</evidence>
<dbReference type="EMBL" id="RBNI01011142">
    <property type="protein sequence ID" value="RUP43382.1"/>
    <property type="molecule type" value="Genomic_DNA"/>
</dbReference>
<reference evidence="2 3" key="1">
    <citation type="journal article" date="2018" name="New Phytol.">
        <title>Phylogenomics of Endogonaceae and evolution of mycorrhizas within Mucoromycota.</title>
        <authorList>
            <person name="Chang Y."/>
            <person name="Desiro A."/>
            <person name="Na H."/>
            <person name="Sandor L."/>
            <person name="Lipzen A."/>
            <person name="Clum A."/>
            <person name="Barry K."/>
            <person name="Grigoriev I.V."/>
            <person name="Martin F.M."/>
            <person name="Stajich J.E."/>
            <person name="Smith M.E."/>
            <person name="Bonito G."/>
            <person name="Spatafora J.W."/>
        </authorList>
    </citation>
    <scope>NUCLEOTIDE SEQUENCE [LARGE SCALE GENOMIC DNA]</scope>
    <source>
        <strain evidence="2 3">GMNB39</strain>
    </source>
</reference>
<dbReference type="Proteomes" id="UP000268093">
    <property type="component" value="Unassembled WGS sequence"/>
</dbReference>
<dbReference type="OrthoDB" id="6270916at2759"/>
<name>A0A433CXR3_9FUNG</name>
<dbReference type="AlphaFoldDB" id="A0A433CXR3"/>
<proteinExistence type="predicted"/>
<feature type="compositionally biased region" description="Low complexity" evidence="1">
    <location>
        <begin position="149"/>
        <end position="172"/>
    </location>
</feature>